<feature type="compositionally biased region" description="Pro residues" evidence="2">
    <location>
        <begin position="121"/>
        <end position="135"/>
    </location>
</feature>
<dbReference type="AlphaFoldDB" id="A0A518ESV2"/>
<name>A0A518ESV2_9BACT</name>
<proteinExistence type="predicted"/>
<dbReference type="RefSeq" id="WP_145197990.1">
    <property type="nucleotide sequence ID" value="NZ_CP036434.1"/>
</dbReference>
<evidence type="ECO:0000313" key="3">
    <source>
        <dbReference type="EMBL" id="QDV07166.1"/>
    </source>
</evidence>
<sequence>MANSSPLRGSEAPSAAHHAASRGAGARRGAVEPGSDTIWLTAGEAADAARVAHRQIAAWIETEELSARTGWRGGAEIRLVLLADLEALVESIDIDCIRGSLEARGVFTGPRHFLTGAAPRTPAPPGEAATPPDPTEPSAVAPDEWRAVDRPWAIELEQEIQRLREVITTLREDHESLERHLDTRVAVVSTRKLEVPGHSVVAGTPRGASSGGASSRSAFSGGALISTAGGLLLGLAGAAIATTLLRSTEDAVDLTPVVHAASRPATHSVAQDRSGPSVAGFSSALSTSPSTVEDELAPVEVATAEVERVATHLAPDLIAPPEPVSGAEGRARRAGLASRVTAVGSSVARKSPGAPVRLTPPMALAEIEPAIFSRNSAVLGDCAYTELLKESALNAGPAAALVLGPCFGPARPSAGLSDSGLSDSGLSSSGRDDSSDELAVPGTHRVGSVSCCRHHAFVERMTAASADDAARAGLRTEAEACMKEGVLPPLFRLRADRSASRFLREETRGWESAGLDGAAGGLNAPEAVHEWKLATAQPTGEGTDGIRVHLVSWLMPVAGLDRQLRAASGAGKDTPKLRRFRMTLLIQAAPRGDVLESFDWLTD</sequence>
<dbReference type="EMBL" id="CP036434">
    <property type="protein sequence ID" value="QDV07166.1"/>
    <property type="molecule type" value="Genomic_DNA"/>
</dbReference>
<evidence type="ECO:0000256" key="2">
    <source>
        <dbReference type="SAM" id="MobiDB-lite"/>
    </source>
</evidence>
<evidence type="ECO:0000256" key="1">
    <source>
        <dbReference type="SAM" id="Coils"/>
    </source>
</evidence>
<feature type="compositionally biased region" description="Low complexity" evidence="2">
    <location>
        <begin position="417"/>
        <end position="429"/>
    </location>
</feature>
<feature type="region of interest" description="Disordered" evidence="2">
    <location>
        <begin position="417"/>
        <end position="441"/>
    </location>
</feature>
<reference evidence="3 4" key="1">
    <citation type="submission" date="2019-02" db="EMBL/GenBank/DDBJ databases">
        <title>Deep-cultivation of Planctomycetes and their phenomic and genomic characterization uncovers novel biology.</title>
        <authorList>
            <person name="Wiegand S."/>
            <person name="Jogler M."/>
            <person name="Boedeker C."/>
            <person name="Pinto D."/>
            <person name="Vollmers J."/>
            <person name="Rivas-Marin E."/>
            <person name="Kohn T."/>
            <person name="Peeters S.H."/>
            <person name="Heuer A."/>
            <person name="Rast P."/>
            <person name="Oberbeckmann S."/>
            <person name="Bunk B."/>
            <person name="Jeske O."/>
            <person name="Meyerdierks A."/>
            <person name="Storesund J.E."/>
            <person name="Kallscheuer N."/>
            <person name="Luecker S."/>
            <person name="Lage O.M."/>
            <person name="Pohl T."/>
            <person name="Merkel B.J."/>
            <person name="Hornburger P."/>
            <person name="Mueller R.-W."/>
            <person name="Bruemmer F."/>
            <person name="Labrenz M."/>
            <person name="Spormann A.M."/>
            <person name="Op den Camp H."/>
            <person name="Overmann J."/>
            <person name="Amann R."/>
            <person name="Jetten M.S.M."/>
            <person name="Mascher T."/>
            <person name="Medema M.H."/>
            <person name="Devos D.P."/>
            <person name="Kaster A.-K."/>
            <person name="Ovreas L."/>
            <person name="Rohde M."/>
            <person name="Galperin M.Y."/>
            <person name="Jogler C."/>
        </authorList>
    </citation>
    <scope>NUCLEOTIDE SEQUENCE [LARGE SCALE GENOMIC DNA]</scope>
    <source>
        <strain evidence="3 4">Poly30</strain>
    </source>
</reference>
<feature type="region of interest" description="Disordered" evidence="2">
    <location>
        <begin position="116"/>
        <end position="141"/>
    </location>
</feature>
<organism evidence="3 4">
    <name type="scientific">Saltatorellus ferox</name>
    <dbReference type="NCBI Taxonomy" id="2528018"/>
    <lineage>
        <taxon>Bacteria</taxon>
        <taxon>Pseudomonadati</taxon>
        <taxon>Planctomycetota</taxon>
        <taxon>Planctomycetia</taxon>
        <taxon>Planctomycetia incertae sedis</taxon>
        <taxon>Saltatorellus</taxon>
    </lineage>
</organism>
<feature type="compositionally biased region" description="Low complexity" evidence="2">
    <location>
        <begin position="14"/>
        <end position="28"/>
    </location>
</feature>
<dbReference type="Proteomes" id="UP000320390">
    <property type="component" value="Chromosome"/>
</dbReference>
<feature type="coiled-coil region" evidence="1">
    <location>
        <begin position="153"/>
        <end position="180"/>
    </location>
</feature>
<feature type="region of interest" description="Disordered" evidence="2">
    <location>
        <begin position="263"/>
        <end position="294"/>
    </location>
</feature>
<accession>A0A518ESV2</accession>
<keyword evidence="4" id="KW-1185">Reference proteome</keyword>
<protein>
    <submittedName>
        <fullName evidence="3">Uncharacterized protein</fullName>
    </submittedName>
</protein>
<feature type="region of interest" description="Disordered" evidence="2">
    <location>
        <begin position="1"/>
        <end position="31"/>
    </location>
</feature>
<evidence type="ECO:0000313" key="4">
    <source>
        <dbReference type="Proteomes" id="UP000320390"/>
    </source>
</evidence>
<gene>
    <name evidence="3" type="ORF">Poly30_26850</name>
</gene>
<keyword evidence="1" id="KW-0175">Coiled coil</keyword>